<organism evidence="8 9">
    <name type="scientific">Bifidobacterium vespertilionis</name>
    <dbReference type="NCBI Taxonomy" id="2562524"/>
    <lineage>
        <taxon>Bacteria</taxon>
        <taxon>Bacillati</taxon>
        <taxon>Actinomycetota</taxon>
        <taxon>Actinomycetes</taxon>
        <taxon>Bifidobacteriales</taxon>
        <taxon>Bifidobacteriaceae</taxon>
        <taxon>Bifidobacterium</taxon>
    </lineage>
</organism>
<keyword evidence="2 3" id="KW-0067">ATP-binding</keyword>
<dbReference type="InterPro" id="IPR003593">
    <property type="entry name" value="AAA+_ATPase"/>
</dbReference>
<evidence type="ECO:0000256" key="2">
    <source>
        <dbReference type="ARBA" id="ARBA00022840"/>
    </source>
</evidence>
<sequence>MSLKPRNPFRRGRTGGKPGGNGGTAATAKHPATRDPAARHDPATQRDPATPWLLMSMLAPACAQLAMAAMMIAEGRWMFAVMLLPGLFGCIASFMLMRARQQPSGPAMPGVSANGGATGGGPGWGPDKPVIPDLSTVPWPQLIGFDPDGTQWWRLIVHRWMLARERAGSGGGTSQGVPIGMGEHGPVMMDLAAHGPHALVAGTTGSGKSVLLRQWCLALAAHYPPEALTMVFLDFKGGATFRGLEALPHTVGCVSDLDLEHAVRALNAIEAELKRRERLVAEAGGGQIDDLPSPPPRLLVVVDEFNALKEQLPDAMDRLTRLASLGRSLGMNLVACTQHPMGQVSAAMKANIAVNLCMRVRDDLQSMSMLGTKAASLIPSTSPGMGYRHDGDTLAAFRCAAPMDAAPMVQAVADAARFCGCDAGRLLFSQPLPEYLPAPADPAAFASPQAVRIGAWDDGVALHPCDIPLDGGSIVVIGDARRGKTTVLEGIGRCLKAAGIPCAVSIEEARAMQDEHRSIRVALVDDAEPMVDPLSQDPRRAVFERLQRDPAVTLVYALSSARRIGDASRITMRIVFPGGDRTADLLAGIPADVLARLGPDATRIPGRAVAVARGAANPLQICDR</sequence>
<gene>
    <name evidence="8" type="ORF">EM848_00505</name>
    <name evidence="7" type="ORF">EMO90_03210</name>
</gene>
<dbReference type="InterPro" id="IPR027417">
    <property type="entry name" value="P-loop_NTPase"/>
</dbReference>
<feature type="binding site" evidence="3">
    <location>
        <begin position="202"/>
        <end position="209"/>
    </location>
    <ligand>
        <name>ATP</name>
        <dbReference type="ChEBI" id="CHEBI:30616"/>
    </ligand>
</feature>
<dbReference type="SUPFAM" id="SSF52540">
    <property type="entry name" value="P-loop containing nucleoside triphosphate hydrolases"/>
    <property type="match status" value="1"/>
</dbReference>
<feature type="region of interest" description="Disordered" evidence="4">
    <location>
        <begin position="1"/>
        <end position="48"/>
    </location>
</feature>
<dbReference type="EMBL" id="RZOA01000001">
    <property type="protein sequence ID" value="KAA8824729.1"/>
    <property type="molecule type" value="Genomic_DNA"/>
</dbReference>
<dbReference type="EMBL" id="RZNZ01000003">
    <property type="protein sequence ID" value="KAA8821649.1"/>
    <property type="molecule type" value="Genomic_DNA"/>
</dbReference>
<dbReference type="GO" id="GO:0005524">
    <property type="term" value="F:ATP binding"/>
    <property type="evidence" value="ECO:0007669"/>
    <property type="project" value="UniProtKB-UniRule"/>
</dbReference>
<dbReference type="Pfam" id="PF01580">
    <property type="entry name" value="FtsK_SpoIIIE"/>
    <property type="match status" value="1"/>
</dbReference>
<evidence type="ECO:0000256" key="1">
    <source>
        <dbReference type="ARBA" id="ARBA00022741"/>
    </source>
</evidence>
<protein>
    <submittedName>
        <fullName evidence="8">Cell division protein FtsK</fullName>
    </submittedName>
</protein>
<dbReference type="Proteomes" id="UP000345527">
    <property type="component" value="Unassembled WGS sequence"/>
</dbReference>
<evidence type="ECO:0000313" key="7">
    <source>
        <dbReference type="EMBL" id="KAA8821649.1"/>
    </source>
</evidence>
<dbReference type="OrthoDB" id="9807790at2"/>
<dbReference type="SMART" id="SM00382">
    <property type="entry name" value="AAA"/>
    <property type="match status" value="2"/>
</dbReference>
<keyword evidence="10" id="KW-1185">Reference proteome</keyword>
<dbReference type="Gene3D" id="3.40.50.300">
    <property type="entry name" value="P-loop containing nucleotide triphosphate hydrolases"/>
    <property type="match status" value="1"/>
</dbReference>
<keyword evidence="5" id="KW-0812">Transmembrane</keyword>
<name>A0A5J5DYR5_9BIFI</name>
<reference evidence="9 10" key="1">
    <citation type="journal article" date="2019" name="Syst. Appl. Microbiol.">
        <title>Characterization of Bifidobacterium species in feaces of the Egyptian fruit bat: Description of B. vespertilionis sp. nov. and B. rousetti sp. nov.</title>
        <authorList>
            <person name="Modesto M."/>
            <person name="Satti M."/>
            <person name="Watanabe K."/>
            <person name="Puglisi E."/>
            <person name="Morelli L."/>
            <person name="Huang C.-H."/>
            <person name="Liou J.-S."/>
            <person name="Miyashita M."/>
            <person name="Tamura T."/>
            <person name="Saito S."/>
            <person name="Mori K."/>
            <person name="Huang L."/>
            <person name="Sciavilla P."/>
            <person name="Sandri C."/>
            <person name="Spiezio C."/>
            <person name="Vitali F."/>
            <person name="Cavalieri D."/>
            <person name="Perpetuini G."/>
            <person name="Tofalo R."/>
            <person name="Bonetti A."/>
            <person name="Arita M."/>
            <person name="Mattarelli P."/>
        </authorList>
    </citation>
    <scope>NUCLEOTIDE SEQUENCE [LARGE SCALE GENOMIC DNA]</scope>
    <source>
        <strain evidence="7 10">RST16</strain>
        <strain evidence="8 9">RST8</strain>
    </source>
</reference>
<keyword evidence="5" id="KW-0472">Membrane</keyword>
<evidence type="ECO:0000313" key="8">
    <source>
        <dbReference type="EMBL" id="KAA8824729.1"/>
    </source>
</evidence>
<dbReference type="CDD" id="cd01127">
    <property type="entry name" value="TrwB_TraG_TraD_VirD4"/>
    <property type="match status" value="1"/>
</dbReference>
<proteinExistence type="predicted"/>
<dbReference type="GO" id="GO:0003677">
    <property type="term" value="F:DNA binding"/>
    <property type="evidence" value="ECO:0007669"/>
    <property type="project" value="InterPro"/>
</dbReference>
<keyword evidence="5" id="KW-1133">Transmembrane helix</keyword>
<evidence type="ECO:0000259" key="6">
    <source>
        <dbReference type="PROSITE" id="PS50901"/>
    </source>
</evidence>
<feature type="transmembrane region" description="Helical" evidence="5">
    <location>
        <begin position="77"/>
        <end position="97"/>
    </location>
</feature>
<feature type="domain" description="FtsK" evidence="6">
    <location>
        <begin position="184"/>
        <end position="367"/>
    </location>
</feature>
<dbReference type="InterPro" id="IPR050206">
    <property type="entry name" value="FtsK/SpoIIIE/SftA"/>
</dbReference>
<evidence type="ECO:0000313" key="10">
    <source>
        <dbReference type="Proteomes" id="UP000374630"/>
    </source>
</evidence>
<keyword evidence="8" id="KW-0131">Cell cycle</keyword>
<dbReference type="PANTHER" id="PTHR22683:SF1">
    <property type="entry name" value="TYPE VII SECRETION SYSTEM PROTEIN ESSC"/>
    <property type="match status" value="1"/>
</dbReference>
<evidence type="ECO:0000256" key="5">
    <source>
        <dbReference type="SAM" id="Phobius"/>
    </source>
</evidence>
<dbReference type="GO" id="GO:0051301">
    <property type="term" value="P:cell division"/>
    <property type="evidence" value="ECO:0007669"/>
    <property type="project" value="UniProtKB-KW"/>
</dbReference>
<dbReference type="Proteomes" id="UP000374630">
    <property type="component" value="Unassembled WGS sequence"/>
</dbReference>
<keyword evidence="8" id="KW-0132">Cell division</keyword>
<evidence type="ECO:0000256" key="4">
    <source>
        <dbReference type="SAM" id="MobiDB-lite"/>
    </source>
</evidence>
<accession>A0A5J5DYR5</accession>
<dbReference type="InterPro" id="IPR002543">
    <property type="entry name" value="FtsK_dom"/>
</dbReference>
<dbReference type="AlphaFoldDB" id="A0A5J5DYR5"/>
<comment type="caution">
    <text evidence="8">The sequence shown here is derived from an EMBL/GenBank/DDBJ whole genome shotgun (WGS) entry which is preliminary data.</text>
</comment>
<dbReference type="PANTHER" id="PTHR22683">
    <property type="entry name" value="SPORULATION PROTEIN RELATED"/>
    <property type="match status" value="1"/>
</dbReference>
<dbReference type="PROSITE" id="PS50901">
    <property type="entry name" value="FTSK"/>
    <property type="match status" value="1"/>
</dbReference>
<evidence type="ECO:0000256" key="3">
    <source>
        <dbReference type="PROSITE-ProRule" id="PRU00289"/>
    </source>
</evidence>
<evidence type="ECO:0000313" key="9">
    <source>
        <dbReference type="Proteomes" id="UP000345527"/>
    </source>
</evidence>
<keyword evidence="1 3" id="KW-0547">Nucleotide-binding</keyword>
<feature type="compositionally biased region" description="Basic and acidic residues" evidence="4">
    <location>
        <begin position="32"/>
        <end position="44"/>
    </location>
</feature>